<name>A0A9D2G5K3_9FIRM</name>
<reference evidence="1" key="1">
    <citation type="journal article" date="2021" name="PeerJ">
        <title>Extensive microbial diversity within the chicken gut microbiome revealed by metagenomics and culture.</title>
        <authorList>
            <person name="Gilroy R."/>
            <person name="Ravi A."/>
            <person name="Getino M."/>
            <person name="Pursley I."/>
            <person name="Horton D.L."/>
            <person name="Alikhan N.F."/>
            <person name="Baker D."/>
            <person name="Gharbi K."/>
            <person name="Hall N."/>
            <person name="Watson M."/>
            <person name="Adriaenssens E.M."/>
            <person name="Foster-Nyarko E."/>
            <person name="Jarju S."/>
            <person name="Secka A."/>
            <person name="Antonio M."/>
            <person name="Oren A."/>
            <person name="Chaudhuri R.R."/>
            <person name="La Ragione R."/>
            <person name="Hildebrand F."/>
            <person name="Pallen M.J."/>
        </authorList>
    </citation>
    <scope>NUCLEOTIDE SEQUENCE</scope>
    <source>
        <strain evidence="1">ChiW7-2402</strain>
    </source>
</reference>
<gene>
    <name evidence="1" type="ORF">H9964_08215</name>
</gene>
<evidence type="ECO:0000313" key="2">
    <source>
        <dbReference type="Proteomes" id="UP000824102"/>
    </source>
</evidence>
<protein>
    <submittedName>
        <fullName evidence="1">Leucine-rich repeat domain-containing protein</fullName>
    </submittedName>
</protein>
<dbReference type="PANTHER" id="PTHR45661:SF3">
    <property type="entry name" value="IG-LIKE DOMAIN-CONTAINING PROTEIN"/>
    <property type="match status" value="1"/>
</dbReference>
<dbReference type="PANTHER" id="PTHR45661">
    <property type="entry name" value="SURFACE ANTIGEN"/>
    <property type="match status" value="1"/>
</dbReference>
<dbReference type="InterPro" id="IPR026906">
    <property type="entry name" value="LRR_5"/>
</dbReference>
<dbReference type="AlphaFoldDB" id="A0A9D2G5K3"/>
<proteinExistence type="predicted"/>
<dbReference type="InterPro" id="IPR053139">
    <property type="entry name" value="Surface_bspA-like"/>
</dbReference>
<dbReference type="PROSITE" id="PS51257">
    <property type="entry name" value="PROKAR_LIPOPROTEIN"/>
    <property type="match status" value="1"/>
</dbReference>
<dbReference type="InterPro" id="IPR032675">
    <property type="entry name" value="LRR_dom_sf"/>
</dbReference>
<comment type="caution">
    <text evidence="1">The sequence shown here is derived from an EMBL/GenBank/DDBJ whole genome shotgun (WGS) entry which is preliminary data.</text>
</comment>
<dbReference type="Gene3D" id="3.80.10.10">
    <property type="entry name" value="Ribonuclease Inhibitor"/>
    <property type="match status" value="1"/>
</dbReference>
<dbReference type="SUPFAM" id="SSF52058">
    <property type="entry name" value="L domain-like"/>
    <property type="match status" value="1"/>
</dbReference>
<dbReference type="Pfam" id="PF13306">
    <property type="entry name" value="LRR_5"/>
    <property type="match status" value="2"/>
</dbReference>
<evidence type="ECO:0000313" key="1">
    <source>
        <dbReference type="EMBL" id="HIZ73549.1"/>
    </source>
</evidence>
<sequence>MGSDHRGELTKEKTGVKGQGIALAAAAVLTACLSGCGEQEVHRHEIVYVEGCAPTCTEAGLSGYWECTDCGERFSDEAGEHPAEPEVLSALGHNFAVEETPATCEEAGLFASVCLRCGLREEEAIPATEHLFGSWFTTREPTCGEEGEETRVCALCGRLETRPLSALVHEFDGDNTCLNCDYTCVATPGLSYTPVLGADGNPEGYAVSRGTAEAEEIVIAPYHERLPVVAVADDGFRNSIRLRSVRCYAPIRTIGTNAFRGCAWLEEIVLPESVEVLEEAAFYACSAARTLSIGSRLTSVAPRSFYGMQQLETISVSEDNPVYAGEGNCLVERATGILLLGAGESVIPDGVRSIADYAFYDNRKIESVELPAGVISIGVSAFGGCEALTSFAFRGTESEWARVEKGQEWRDHSPFGEIRFGSKGAS</sequence>
<reference evidence="1" key="2">
    <citation type="submission" date="2021-04" db="EMBL/GenBank/DDBJ databases">
        <authorList>
            <person name="Gilroy R."/>
        </authorList>
    </citation>
    <scope>NUCLEOTIDE SEQUENCE</scope>
    <source>
        <strain evidence="1">ChiW7-2402</strain>
    </source>
</reference>
<accession>A0A9D2G5K3</accession>
<dbReference type="Proteomes" id="UP000824102">
    <property type="component" value="Unassembled WGS sequence"/>
</dbReference>
<dbReference type="EMBL" id="DXBB01000124">
    <property type="protein sequence ID" value="HIZ73549.1"/>
    <property type="molecule type" value="Genomic_DNA"/>
</dbReference>
<organism evidence="1 2">
    <name type="scientific">Candidatus Gallimonas intestinavium</name>
    <dbReference type="NCBI Taxonomy" id="2838603"/>
    <lineage>
        <taxon>Bacteria</taxon>
        <taxon>Bacillati</taxon>
        <taxon>Bacillota</taxon>
        <taxon>Clostridia</taxon>
        <taxon>Candidatus Gallimonas</taxon>
    </lineage>
</organism>